<evidence type="ECO:0000256" key="1">
    <source>
        <dbReference type="SAM" id="MobiDB-lite"/>
    </source>
</evidence>
<evidence type="ECO:0000313" key="2">
    <source>
        <dbReference type="EMBL" id="SVA26530.1"/>
    </source>
</evidence>
<sequence length="46" mass="5047">MVDPVYQTTQPGPLGIRREPPVTIPFSGEKASSEVAFGCVCRHWMA</sequence>
<proteinExistence type="predicted"/>
<feature type="compositionally biased region" description="Polar residues" evidence="1">
    <location>
        <begin position="1"/>
        <end position="11"/>
    </location>
</feature>
<reference evidence="2" key="1">
    <citation type="submission" date="2018-05" db="EMBL/GenBank/DDBJ databases">
        <authorList>
            <person name="Lanie J.A."/>
            <person name="Ng W.-L."/>
            <person name="Kazmierczak K.M."/>
            <person name="Andrzejewski T.M."/>
            <person name="Davidsen T.M."/>
            <person name="Wayne K.J."/>
            <person name="Tettelin H."/>
            <person name="Glass J.I."/>
            <person name="Rusch D."/>
            <person name="Podicherti R."/>
            <person name="Tsui H.-C.T."/>
            <person name="Winkler M.E."/>
        </authorList>
    </citation>
    <scope>NUCLEOTIDE SEQUENCE</scope>
</reference>
<dbReference type="AlphaFoldDB" id="A0A381UEG0"/>
<accession>A0A381UEG0</accession>
<name>A0A381UEG0_9ZZZZ</name>
<feature type="region of interest" description="Disordered" evidence="1">
    <location>
        <begin position="1"/>
        <end position="20"/>
    </location>
</feature>
<dbReference type="EMBL" id="UINC01006271">
    <property type="protein sequence ID" value="SVA26530.1"/>
    <property type="molecule type" value="Genomic_DNA"/>
</dbReference>
<protein>
    <submittedName>
        <fullName evidence="2">Uncharacterized protein</fullName>
    </submittedName>
</protein>
<organism evidence="2">
    <name type="scientific">marine metagenome</name>
    <dbReference type="NCBI Taxonomy" id="408172"/>
    <lineage>
        <taxon>unclassified sequences</taxon>
        <taxon>metagenomes</taxon>
        <taxon>ecological metagenomes</taxon>
    </lineage>
</organism>
<gene>
    <name evidence="2" type="ORF">METZ01_LOCUS79384</name>
</gene>